<comment type="similarity">
    <text evidence="1">Belongs to the Gfo/Idh/MocA family.</text>
</comment>
<dbReference type="EC" id="1.1.1.179" evidence="3"/>
<name>A0A9W7W6I1_9PEZI</name>
<dbReference type="InterPro" id="IPR050984">
    <property type="entry name" value="Gfo/Idh/MocA_domain"/>
</dbReference>
<accession>A0A9W7W6I1</accession>
<reference evidence="7 8" key="2">
    <citation type="journal article" date="2021" name="Curr. Genet.">
        <title>Genetic response to nitrogen starvation in the aggressive Eucalyptus foliar pathogen Teratosphaeria destructans.</title>
        <authorList>
            <person name="Havenga M."/>
            <person name="Wingfield B.D."/>
            <person name="Wingfield M.J."/>
            <person name="Dreyer L.L."/>
            <person name="Roets F."/>
            <person name="Aylward J."/>
        </authorList>
    </citation>
    <scope>NUCLEOTIDE SEQUENCE [LARGE SCALE GENOMIC DNA]</scope>
    <source>
        <strain evidence="7">CMW44962</strain>
    </source>
</reference>
<comment type="catalytic activity">
    <reaction evidence="5">
        <text>D-xylose + NADP(+) = D-xylono-1,5-lactone + NADPH + H(+)</text>
        <dbReference type="Rhea" id="RHEA:22000"/>
        <dbReference type="ChEBI" id="CHEBI:15378"/>
        <dbReference type="ChEBI" id="CHEBI:15867"/>
        <dbReference type="ChEBI" id="CHEBI:53455"/>
        <dbReference type="ChEBI" id="CHEBI:57783"/>
        <dbReference type="ChEBI" id="CHEBI:58349"/>
        <dbReference type="EC" id="1.1.1.179"/>
    </reaction>
</comment>
<gene>
    <name evidence="7" type="ORF">Tdes44962_MAKER07207</name>
</gene>
<feature type="domain" description="Gfo/Idh/MocA-like oxidoreductase N-terminal" evidence="6">
    <location>
        <begin position="27"/>
        <end position="134"/>
    </location>
</feature>
<dbReference type="SUPFAM" id="SSF51735">
    <property type="entry name" value="NAD(P)-binding Rossmann-fold domains"/>
    <property type="match status" value="1"/>
</dbReference>
<dbReference type="GO" id="GO:0000166">
    <property type="term" value="F:nucleotide binding"/>
    <property type="evidence" value="ECO:0007669"/>
    <property type="project" value="InterPro"/>
</dbReference>
<evidence type="ECO:0000259" key="6">
    <source>
        <dbReference type="Pfam" id="PF01408"/>
    </source>
</evidence>
<reference evidence="7 8" key="1">
    <citation type="journal article" date="2018" name="IMA Fungus">
        <title>IMA Genome-F 10: Nine draft genome sequences of Claviceps purpurea s.lat., including C. arundinis, C. humidiphila, and C. cf. spartinae, pseudomolecules for the pitch canker pathogen Fusarium circinatum, draft genome of Davidsoniella eucalypti, Grosmannia galeiformis, Quambalaria eucalypti, and Teratosphaeria destructans.</title>
        <authorList>
            <person name="Wingfield B.D."/>
            <person name="Liu M."/>
            <person name="Nguyen H.D."/>
            <person name="Lane F.A."/>
            <person name="Morgan S.W."/>
            <person name="De Vos L."/>
            <person name="Wilken P.M."/>
            <person name="Duong T.A."/>
            <person name="Aylward J."/>
            <person name="Coetzee M.P."/>
            <person name="Dadej K."/>
            <person name="De Beer Z.W."/>
            <person name="Findlay W."/>
            <person name="Havenga M."/>
            <person name="Kolarik M."/>
            <person name="Menzies J.G."/>
            <person name="Naidoo K."/>
            <person name="Pochopski O."/>
            <person name="Shoukouhi P."/>
            <person name="Santana Q.C."/>
            <person name="Seifert K.A."/>
            <person name="Soal N."/>
            <person name="Steenkamp E.T."/>
            <person name="Tatham C.T."/>
            <person name="van der Nest M.A."/>
            <person name="Wingfield M.J."/>
        </authorList>
    </citation>
    <scope>NUCLEOTIDE SEQUENCE [LARGE SCALE GENOMIC DNA]</scope>
    <source>
        <strain evidence="7">CMW44962</strain>
    </source>
</reference>
<sequence length="437" mass="48909">MVFSFLQRLYSGMIRPPVVPKSPDNAIRFGILGASNIAPLAIIGPAKSHPEVIVHAIAARSKRRAQEYAQKHSIAVVHDSYQDVIDDPAISAIYIGLPNSLHYEWALKAILAGKHVLLEKPACSNATEARALFQQPIMQTQDAPVLLEAFHHKFHPAWQTFLSLVHDGASQIRAVHCQSFMPAGMFAADDIRFMYHLSGGCMMDFATYCLSCVRDVLRSGSLRVKNVHFREIDGRGTWQPSEHVRQVDEAVTAELEADSPDVRISIAADMVKRATFRSSPLSWIGAWPSFGWPKCEVQLADRIVEESQSTIKEAGTIHTVQQTITLWNLVFLNVWHSITVDHKHAIRQRTGTQSVVRSWSERSTIKAYCWPSGHTAEGQEWWSTYRYQLEEFVNKIRGRQGSGVWIEGADSVAQMELIDAIYVKGGLQVRPTSAMLA</sequence>
<dbReference type="AlphaFoldDB" id="A0A9W7W6I1"/>
<comment type="caution">
    <text evidence="7">The sequence shown here is derived from an EMBL/GenBank/DDBJ whole genome shotgun (WGS) entry which is preliminary data.</text>
</comment>
<evidence type="ECO:0000256" key="1">
    <source>
        <dbReference type="ARBA" id="ARBA00010928"/>
    </source>
</evidence>
<dbReference type="SUPFAM" id="SSF55347">
    <property type="entry name" value="Glyceraldehyde-3-phosphate dehydrogenase-like, C-terminal domain"/>
    <property type="match status" value="1"/>
</dbReference>
<dbReference type="Pfam" id="PF01408">
    <property type="entry name" value="GFO_IDH_MocA"/>
    <property type="match status" value="1"/>
</dbReference>
<evidence type="ECO:0000256" key="4">
    <source>
        <dbReference type="ARBA" id="ARBA00042988"/>
    </source>
</evidence>
<evidence type="ECO:0000256" key="5">
    <source>
        <dbReference type="ARBA" id="ARBA00049233"/>
    </source>
</evidence>
<dbReference type="Gene3D" id="3.40.50.720">
    <property type="entry name" value="NAD(P)-binding Rossmann-like Domain"/>
    <property type="match status" value="1"/>
</dbReference>
<evidence type="ECO:0000256" key="2">
    <source>
        <dbReference type="ARBA" id="ARBA00023002"/>
    </source>
</evidence>
<dbReference type="EMBL" id="RIBY02000258">
    <property type="protein sequence ID" value="KAH9844671.1"/>
    <property type="molecule type" value="Genomic_DNA"/>
</dbReference>
<evidence type="ECO:0000256" key="3">
    <source>
        <dbReference type="ARBA" id="ARBA00038984"/>
    </source>
</evidence>
<evidence type="ECO:0000313" key="8">
    <source>
        <dbReference type="Proteomes" id="UP001138500"/>
    </source>
</evidence>
<dbReference type="Gene3D" id="3.30.360.10">
    <property type="entry name" value="Dihydrodipicolinate Reductase, domain 2"/>
    <property type="match status" value="1"/>
</dbReference>
<dbReference type="PANTHER" id="PTHR22604">
    <property type="entry name" value="OXIDOREDUCTASES"/>
    <property type="match status" value="1"/>
</dbReference>
<evidence type="ECO:0000313" key="7">
    <source>
        <dbReference type="EMBL" id="KAH9844671.1"/>
    </source>
</evidence>
<dbReference type="PANTHER" id="PTHR22604:SF105">
    <property type="entry name" value="TRANS-1,2-DIHYDROBENZENE-1,2-DIOL DEHYDROGENASE"/>
    <property type="match status" value="1"/>
</dbReference>
<dbReference type="Proteomes" id="UP001138500">
    <property type="component" value="Unassembled WGS sequence"/>
</dbReference>
<dbReference type="InterPro" id="IPR036291">
    <property type="entry name" value="NAD(P)-bd_dom_sf"/>
</dbReference>
<organism evidence="7 8">
    <name type="scientific">Teratosphaeria destructans</name>
    <dbReference type="NCBI Taxonomy" id="418781"/>
    <lineage>
        <taxon>Eukaryota</taxon>
        <taxon>Fungi</taxon>
        <taxon>Dikarya</taxon>
        <taxon>Ascomycota</taxon>
        <taxon>Pezizomycotina</taxon>
        <taxon>Dothideomycetes</taxon>
        <taxon>Dothideomycetidae</taxon>
        <taxon>Mycosphaerellales</taxon>
        <taxon>Teratosphaeriaceae</taxon>
        <taxon>Teratosphaeria</taxon>
    </lineage>
</organism>
<dbReference type="InterPro" id="IPR000683">
    <property type="entry name" value="Gfo/Idh/MocA-like_OxRdtase_N"/>
</dbReference>
<proteinExistence type="inferred from homology"/>
<keyword evidence="2" id="KW-0560">Oxidoreductase</keyword>
<protein>
    <recommendedName>
        <fullName evidence="3">D-xylose 1-dehydrogenase (NADP(+), D-xylono-1,5-lactone-forming)</fullName>
        <ecNumber evidence="3">1.1.1.179</ecNumber>
    </recommendedName>
    <alternativeName>
        <fullName evidence="4">D-xylose-NADP dehydrogenase</fullName>
    </alternativeName>
</protein>
<dbReference type="GO" id="GO:0047837">
    <property type="term" value="F:D-xylose 1-dehydrogenase (NADP+) activity"/>
    <property type="evidence" value="ECO:0007669"/>
    <property type="project" value="UniProtKB-EC"/>
</dbReference>
<keyword evidence="8" id="KW-1185">Reference proteome</keyword>
<dbReference type="OrthoDB" id="6417021at2759"/>